<dbReference type="RefSeq" id="WP_181053930.1">
    <property type="nucleotide sequence ID" value="NZ_JACDXJ010000001.1"/>
</dbReference>
<reference evidence="3 4" key="1">
    <citation type="submission" date="2020-07" db="EMBL/GenBank/DDBJ databases">
        <title>Draft genome and description of Microvirga mediterraneensis Marseille-Q2068 sp. nov.</title>
        <authorList>
            <person name="Boxberger M."/>
        </authorList>
    </citation>
    <scope>NUCLEOTIDE SEQUENCE [LARGE SCALE GENOMIC DNA]</scope>
    <source>
        <strain evidence="3 4">Marseille-Q2068</strain>
    </source>
</reference>
<evidence type="ECO:0000313" key="4">
    <source>
        <dbReference type="Proteomes" id="UP000572984"/>
    </source>
</evidence>
<keyword evidence="4" id="KW-1185">Reference proteome</keyword>
<feature type="region of interest" description="Disordered" evidence="1">
    <location>
        <begin position="1"/>
        <end position="21"/>
    </location>
</feature>
<evidence type="ECO:0000256" key="1">
    <source>
        <dbReference type="SAM" id="MobiDB-lite"/>
    </source>
</evidence>
<dbReference type="AlphaFoldDB" id="A0A838BSZ4"/>
<gene>
    <name evidence="3" type="ORF">H0S73_20810</name>
</gene>
<comment type="caution">
    <text evidence="3">The sequence shown here is derived from an EMBL/GenBank/DDBJ whole genome shotgun (WGS) entry which is preliminary data.</text>
</comment>
<organism evidence="3 4">
    <name type="scientific">Microvirga mediterraneensis</name>
    <dbReference type="NCBI Taxonomy" id="2754695"/>
    <lineage>
        <taxon>Bacteria</taxon>
        <taxon>Pseudomonadati</taxon>
        <taxon>Pseudomonadota</taxon>
        <taxon>Alphaproteobacteria</taxon>
        <taxon>Hyphomicrobiales</taxon>
        <taxon>Methylobacteriaceae</taxon>
        <taxon>Microvirga</taxon>
    </lineage>
</organism>
<keyword evidence="2" id="KW-0472">Membrane</keyword>
<evidence type="ECO:0000256" key="2">
    <source>
        <dbReference type="SAM" id="Phobius"/>
    </source>
</evidence>
<name>A0A838BSZ4_9HYPH</name>
<evidence type="ECO:0000313" key="3">
    <source>
        <dbReference type="EMBL" id="MBA1158551.1"/>
    </source>
</evidence>
<accession>A0A838BSZ4</accession>
<feature type="region of interest" description="Disordered" evidence="1">
    <location>
        <begin position="54"/>
        <end position="83"/>
    </location>
</feature>
<keyword evidence="2" id="KW-0812">Transmembrane</keyword>
<proteinExistence type="predicted"/>
<protein>
    <submittedName>
        <fullName evidence="3">Uncharacterized protein</fullName>
    </submittedName>
</protein>
<feature type="transmembrane region" description="Helical" evidence="2">
    <location>
        <begin position="26"/>
        <end position="46"/>
    </location>
</feature>
<dbReference type="Proteomes" id="UP000572984">
    <property type="component" value="Unassembled WGS sequence"/>
</dbReference>
<sequence>MPETDEQPDDELEELNGSKRINFRDYPSSGLVVIAALSSGLGWMMYKWLGKKRKARSGTSTDDGAAPGSSRETGPSGDRKPEP</sequence>
<keyword evidence="2" id="KW-1133">Transmembrane helix</keyword>
<feature type="compositionally biased region" description="Acidic residues" evidence="1">
    <location>
        <begin position="1"/>
        <end position="14"/>
    </location>
</feature>
<dbReference type="EMBL" id="JACDXJ010000001">
    <property type="protein sequence ID" value="MBA1158551.1"/>
    <property type="molecule type" value="Genomic_DNA"/>
</dbReference>